<evidence type="ECO:0000313" key="1">
    <source>
        <dbReference type="EMBL" id="QJD49627.1"/>
    </source>
</evidence>
<reference evidence="1 2" key="1">
    <citation type="submission" date="2020-04" db="EMBL/GenBank/DDBJ databases">
        <authorList>
            <person name="Chase M.A."/>
            <person name="Coleman C.N."/>
            <person name="Cunha M.O."/>
            <person name="Daffner M."/>
            <person name="Deam C.J."/>
            <person name="Deloso L.J."/>
            <person name="Desomma A.M."/>
            <person name="Gallardo J."/>
            <person name="Horne M.E."/>
            <person name="Kanahan O.P."/>
            <person name="Lam V."/>
            <person name="Morgan R.T."/>
            <person name="Mustor E.M."/>
            <person name="Ricardo-Iglesias M."/>
            <person name="Sartorio C.J."/>
            <person name="Sciacchitano A.R."/>
            <person name="Tvenstrup A.W."/>
            <person name="Wood A.R."/>
            <person name="Pollenz R.S."/>
            <person name="Garlena R.A."/>
            <person name="Russell D.A."/>
            <person name="Pope W.H."/>
            <person name="Jacobs-Sera D."/>
            <person name="Hatfull G.F."/>
        </authorList>
    </citation>
    <scope>NUCLEOTIDE SEQUENCE [LARGE SCALE GENOMIC DNA]</scope>
</reference>
<protein>
    <submittedName>
        <fullName evidence="1">Uncharacterized protein</fullName>
    </submittedName>
</protein>
<proteinExistence type="predicted"/>
<dbReference type="RefSeq" id="YP_009859460.1">
    <property type="nucleotide sequence ID" value="NC_048876.1"/>
</dbReference>
<sequence>MRKASEGYAPLMVKIQDSISQTQIDGAWSKAYGTKMENVKSPVGDDSELVVA</sequence>
<dbReference type="KEGG" id="vg:55630560"/>
<keyword evidence="2" id="KW-1185">Reference proteome</keyword>
<organism evidence="1 2">
    <name type="scientific">Gordonia phage Secretariat</name>
    <dbReference type="NCBI Taxonomy" id="2725616"/>
    <lineage>
        <taxon>Viruses</taxon>
        <taxon>Duplodnaviria</taxon>
        <taxon>Heunggongvirae</taxon>
        <taxon>Uroviricota</taxon>
        <taxon>Caudoviricetes</taxon>
        <taxon>Deejayvirinae</taxon>
        <taxon>Secretariatvirus</taxon>
        <taxon>Secretariatvirus secretariat</taxon>
    </lineage>
</organism>
<dbReference type="EMBL" id="MT310850">
    <property type="protein sequence ID" value="QJD49627.1"/>
    <property type="molecule type" value="Genomic_DNA"/>
</dbReference>
<name>A0A6M3SV91_9CAUD</name>
<dbReference type="Proteomes" id="UP000501526">
    <property type="component" value="Segment"/>
</dbReference>
<accession>A0A6M3SV91</accession>
<evidence type="ECO:0000313" key="2">
    <source>
        <dbReference type="Proteomes" id="UP000501526"/>
    </source>
</evidence>
<gene>
    <name evidence="1" type="primary">50</name>
    <name evidence="1" type="ORF">SEA_SECRETARIAT_50</name>
</gene>
<dbReference type="GeneID" id="55630560"/>